<evidence type="ECO:0000313" key="8">
    <source>
        <dbReference type="Proteomes" id="UP000029525"/>
    </source>
</evidence>
<keyword evidence="4" id="KW-0288">FMN</keyword>
<proteinExistence type="inferred from homology"/>
<dbReference type="Gene3D" id="3.40.109.10">
    <property type="entry name" value="NADH Oxidase"/>
    <property type="match status" value="1"/>
</dbReference>
<organism evidence="7 8">
    <name type="scientific">Prevotella bivia DNF00320</name>
    <dbReference type="NCBI Taxonomy" id="1401068"/>
    <lineage>
        <taxon>Bacteria</taxon>
        <taxon>Pseudomonadati</taxon>
        <taxon>Bacteroidota</taxon>
        <taxon>Bacteroidia</taxon>
        <taxon>Bacteroidales</taxon>
        <taxon>Prevotellaceae</taxon>
        <taxon>Prevotella</taxon>
    </lineage>
</organism>
<dbReference type="EMBL" id="JRNQ01000030">
    <property type="protein sequence ID" value="KGF44698.1"/>
    <property type="molecule type" value="Genomic_DNA"/>
</dbReference>
<dbReference type="RefSeq" id="WP_036866973.1">
    <property type="nucleotide sequence ID" value="NZ_JRNQ01000030.1"/>
</dbReference>
<evidence type="ECO:0000256" key="1">
    <source>
        <dbReference type="ARBA" id="ARBA00001917"/>
    </source>
</evidence>
<evidence type="ECO:0000259" key="6">
    <source>
        <dbReference type="Pfam" id="PF00881"/>
    </source>
</evidence>
<keyword evidence="5" id="KW-0560">Oxidoreductase</keyword>
<dbReference type="PANTHER" id="PTHR43673:SF2">
    <property type="entry name" value="NITROREDUCTASE"/>
    <property type="match status" value="1"/>
</dbReference>
<feature type="domain" description="Nitroreductase" evidence="6">
    <location>
        <begin position="9"/>
        <end position="62"/>
    </location>
</feature>
<dbReference type="InterPro" id="IPR000415">
    <property type="entry name" value="Nitroreductase-like"/>
</dbReference>
<protein>
    <submittedName>
        <fullName evidence="7">Nitroreductase</fullName>
    </submittedName>
</protein>
<comment type="similarity">
    <text evidence="2">Belongs to the nitroreductase family.</text>
</comment>
<evidence type="ECO:0000256" key="3">
    <source>
        <dbReference type="ARBA" id="ARBA00022630"/>
    </source>
</evidence>
<comment type="cofactor">
    <cofactor evidence="1">
        <name>FMN</name>
        <dbReference type="ChEBI" id="CHEBI:58210"/>
    </cofactor>
</comment>
<evidence type="ECO:0000256" key="4">
    <source>
        <dbReference type="ARBA" id="ARBA00022643"/>
    </source>
</evidence>
<dbReference type="AlphaFoldDB" id="A0A096AC62"/>
<dbReference type="SUPFAM" id="SSF55469">
    <property type="entry name" value="FMN-dependent nitroreductase-like"/>
    <property type="match status" value="1"/>
</dbReference>
<accession>A0A096AC62</accession>
<dbReference type="Proteomes" id="UP000029525">
    <property type="component" value="Unassembled WGS sequence"/>
</dbReference>
<dbReference type="CDD" id="cd20609">
    <property type="entry name" value="nitroreductase"/>
    <property type="match status" value="1"/>
</dbReference>
<dbReference type="InterPro" id="IPR029479">
    <property type="entry name" value="Nitroreductase"/>
</dbReference>
<dbReference type="PANTHER" id="PTHR43673">
    <property type="entry name" value="NAD(P)H NITROREDUCTASE YDGI-RELATED"/>
    <property type="match status" value="1"/>
</dbReference>
<name>A0A096AC62_9BACT</name>
<comment type="caution">
    <text evidence="7">The sequence shown here is derived from an EMBL/GenBank/DDBJ whole genome shotgun (WGS) entry which is preliminary data.</text>
</comment>
<evidence type="ECO:0000313" key="7">
    <source>
        <dbReference type="EMBL" id="KGF44698.1"/>
    </source>
</evidence>
<gene>
    <name evidence="7" type="ORF">HMPREF0647_05690</name>
</gene>
<feature type="domain" description="Nitroreductase" evidence="6">
    <location>
        <begin position="69"/>
        <end position="146"/>
    </location>
</feature>
<dbReference type="OrthoDB" id="9809288at2"/>
<dbReference type="Pfam" id="PF00881">
    <property type="entry name" value="Nitroreductase"/>
    <property type="match status" value="2"/>
</dbReference>
<keyword evidence="3" id="KW-0285">Flavoprotein</keyword>
<sequence>MDFKLLSAERYSCRIFNDKPVDEALITDVLKLTALAPTAVNYQPLKFFVVRDEAKRQKLIEAGNIRFVAPVYIILAEDERAAWVRRYDGHNYADIDAGIVGGQLLLAVQEVGLRTVWVGSFDAPKVKEVFPELTSYTLTAVFPIGYTDIDEPSPRHFLRKTIEELSAEL</sequence>
<evidence type="ECO:0000256" key="2">
    <source>
        <dbReference type="ARBA" id="ARBA00007118"/>
    </source>
</evidence>
<evidence type="ECO:0000256" key="5">
    <source>
        <dbReference type="ARBA" id="ARBA00023002"/>
    </source>
</evidence>
<reference evidence="7 8" key="1">
    <citation type="submission" date="2014-07" db="EMBL/GenBank/DDBJ databases">
        <authorList>
            <person name="McCorrison J."/>
            <person name="Sanka R."/>
            <person name="Torralba M."/>
            <person name="Gillis M."/>
            <person name="Haft D.H."/>
            <person name="Methe B."/>
            <person name="Sutton G."/>
            <person name="Nelson K.E."/>
        </authorList>
    </citation>
    <scope>NUCLEOTIDE SEQUENCE [LARGE SCALE GENOMIC DNA]</scope>
    <source>
        <strain evidence="7 8">DNF00320</strain>
    </source>
</reference>
<dbReference type="GO" id="GO:0016491">
    <property type="term" value="F:oxidoreductase activity"/>
    <property type="evidence" value="ECO:0007669"/>
    <property type="project" value="UniProtKB-KW"/>
</dbReference>